<keyword evidence="4" id="KW-1185">Reference proteome</keyword>
<dbReference type="InterPro" id="IPR005064">
    <property type="entry name" value="BUG"/>
</dbReference>
<evidence type="ECO:0000313" key="4">
    <source>
        <dbReference type="Proteomes" id="UP001371218"/>
    </source>
</evidence>
<feature type="chain" id="PRO_5046552785" evidence="2">
    <location>
        <begin position="28"/>
        <end position="327"/>
    </location>
</feature>
<sequence length="327" mass="34248">MNILRAGFSLLLATSLALPLRFGHAEAAVVTLVVPFARGGPADTLARDFVAAAASHAPDKIFQVENVPGQGGSFGALTVAKAPPGATVLLLQNIAHSVAPSVHAPLPYDTLEDFAYVGMIEAIPMAVLGRPGLPAHVEHLRSAPGLSLAHAGDGSASHLCGLLLQRALGRRFTQRSYDGNAPAMVDLLAGRVDLLCDATNSARSQLGQSLSVYGITSPSRLTAHPLNALPTLAELGLSGTDMSVWFGLVAPRGIDKTELERLNEMLRTVVADRNFVAKQEANGATLASGARLTPDGYKAYVASQIAHWRNHLSTTSPQAAPEGRTPR</sequence>
<evidence type="ECO:0000256" key="1">
    <source>
        <dbReference type="ARBA" id="ARBA00006987"/>
    </source>
</evidence>
<name>A0ABU9BTA1_9BURK</name>
<dbReference type="PANTHER" id="PTHR42928">
    <property type="entry name" value="TRICARBOXYLATE-BINDING PROTEIN"/>
    <property type="match status" value="1"/>
</dbReference>
<dbReference type="Pfam" id="PF03401">
    <property type="entry name" value="TctC"/>
    <property type="match status" value="1"/>
</dbReference>
<protein>
    <submittedName>
        <fullName evidence="3">Tripartite tricarboxylate transporter substrate-binding protein</fullName>
    </submittedName>
</protein>
<dbReference type="EMBL" id="JBBUTG010000014">
    <property type="protein sequence ID" value="MEK8033192.1"/>
    <property type="molecule type" value="Genomic_DNA"/>
</dbReference>
<organism evidence="3 4">
    <name type="scientific">Ideonella lacteola</name>
    <dbReference type="NCBI Taxonomy" id="2984193"/>
    <lineage>
        <taxon>Bacteria</taxon>
        <taxon>Pseudomonadati</taxon>
        <taxon>Pseudomonadota</taxon>
        <taxon>Betaproteobacteria</taxon>
        <taxon>Burkholderiales</taxon>
        <taxon>Sphaerotilaceae</taxon>
        <taxon>Ideonella</taxon>
    </lineage>
</organism>
<dbReference type="PANTHER" id="PTHR42928:SF5">
    <property type="entry name" value="BLR1237 PROTEIN"/>
    <property type="match status" value="1"/>
</dbReference>
<reference evidence="3 4" key="1">
    <citation type="submission" date="2024-04" db="EMBL/GenBank/DDBJ databases">
        <title>Novel species of the genus Ideonella isolated from streams.</title>
        <authorList>
            <person name="Lu H."/>
        </authorList>
    </citation>
    <scope>NUCLEOTIDE SEQUENCE [LARGE SCALE GENOMIC DNA]</scope>
    <source>
        <strain evidence="3 4">DXS29W</strain>
    </source>
</reference>
<comment type="similarity">
    <text evidence="1">Belongs to the UPF0065 (bug) family.</text>
</comment>
<feature type="signal peptide" evidence="2">
    <location>
        <begin position="1"/>
        <end position="27"/>
    </location>
</feature>
<dbReference type="Gene3D" id="3.40.190.10">
    <property type="entry name" value="Periplasmic binding protein-like II"/>
    <property type="match status" value="1"/>
</dbReference>
<dbReference type="InterPro" id="IPR042100">
    <property type="entry name" value="Bug_dom1"/>
</dbReference>
<comment type="caution">
    <text evidence="3">The sequence shown here is derived from an EMBL/GenBank/DDBJ whole genome shotgun (WGS) entry which is preliminary data.</text>
</comment>
<accession>A0ABU9BTA1</accession>
<proteinExistence type="inferred from homology"/>
<dbReference type="SUPFAM" id="SSF53850">
    <property type="entry name" value="Periplasmic binding protein-like II"/>
    <property type="match status" value="1"/>
</dbReference>
<evidence type="ECO:0000313" key="3">
    <source>
        <dbReference type="EMBL" id="MEK8033192.1"/>
    </source>
</evidence>
<dbReference type="RefSeq" id="WP_341427609.1">
    <property type="nucleotide sequence ID" value="NZ_JBBUTG010000014.1"/>
</dbReference>
<keyword evidence="2" id="KW-0732">Signal</keyword>
<dbReference type="Gene3D" id="3.40.190.150">
    <property type="entry name" value="Bordetella uptake gene, domain 1"/>
    <property type="match status" value="1"/>
</dbReference>
<dbReference type="Proteomes" id="UP001371218">
    <property type="component" value="Unassembled WGS sequence"/>
</dbReference>
<evidence type="ECO:0000256" key="2">
    <source>
        <dbReference type="SAM" id="SignalP"/>
    </source>
</evidence>
<gene>
    <name evidence="3" type="ORF">AACH06_20425</name>
</gene>